<dbReference type="AlphaFoldDB" id="A0A2U0SBP4"/>
<protein>
    <submittedName>
        <fullName evidence="1">Uncharacterized protein</fullName>
    </submittedName>
</protein>
<name>A0A2U0SBP4_9SPHN</name>
<sequence>MRWPTVRFRRTAKATILAASNHQPHHQEAQMMQGPQLRFDCHDRPGPHARELAADGMTASGERSGFTPLEWLAIAIGQQEGIDARGGLIRLGARLRGVFGGPRVRRMAVDRLEVLSRAAASAELCGARLADEDVALFRRAGFSNGQLLLLLASLEQARPHGHEVLR</sequence>
<organism evidence="1 2">
    <name type="scientific">Sphingomonas pokkalii</name>
    <dbReference type="NCBI Taxonomy" id="2175090"/>
    <lineage>
        <taxon>Bacteria</taxon>
        <taxon>Pseudomonadati</taxon>
        <taxon>Pseudomonadota</taxon>
        <taxon>Alphaproteobacteria</taxon>
        <taxon>Sphingomonadales</taxon>
        <taxon>Sphingomonadaceae</taxon>
        <taxon>Sphingomonas</taxon>
    </lineage>
</organism>
<gene>
    <name evidence="1" type="ORF">DD559_05140</name>
</gene>
<dbReference type="Proteomes" id="UP000245890">
    <property type="component" value="Unassembled WGS sequence"/>
</dbReference>
<evidence type="ECO:0000313" key="1">
    <source>
        <dbReference type="EMBL" id="PVX28786.1"/>
    </source>
</evidence>
<proteinExistence type="predicted"/>
<evidence type="ECO:0000313" key="2">
    <source>
        <dbReference type="Proteomes" id="UP000245890"/>
    </source>
</evidence>
<accession>A0A2U0SBP4</accession>
<dbReference type="EMBL" id="QENQ01000001">
    <property type="protein sequence ID" value="PVX28786.1"/>
    <property type="molecule type" value="Genomic_DNA"/>
</dbReference>
<reference evidence="1 2" key="1">
    <citation type="submission" date="2018-05" db="EMBL/GenBank/DDBJ databases">
        <title>Description of Sphingomonas pokkalii sp nov, isolated from the rhizosphere of saline tolerant pokkali rice and its draft genome analysis.</title>
        <authorList>
            <person name="Menon R."/>
            <person name="Kumari S."/>
            <person name="Rameshkumar N."/>
        </authorList>
    </citation>
    <scope>NUCLEOTIDE SEQUENCE [LARGE SCALE GENOMIC DNA]</scope>
    <source>
        <strain evidence="1 2">L3B27</strain>
    </source>
</reference>
<comment type="caution">
    <text evidence="1">The sequence shown here is derived from an EMBL/GenBank/DDBJ whole genome shotgun (WGS) entry which is preliminary data.</text>
</comment>
<keyword evidence="2" id="KW-1185">Reference proteome</keyword>